<comment type="similarity">
    <text evidence="1">Belongs to the carbon-nitrogen hydrolase superfamily. BTD/VNN family.</text>
</comment>
<feature type="domain" description="CN hydrolase" evidence="7">
    <location>
        <begin position="40"/>
        <end position="307"/>
    </location>
</feature>
<evidence type="ECO:0000256" key="4">
    <source>
        <dbReference type="ARBA" id="ARBA00023180"/>
    </source>
</evidence>
<keyword evidence="4" id="KW-0325">Glycoprotein</keyword>
<proteinExistence type="inferred from homology"/>
<protein>
    <submittedName>
        <fullName evidence="9">Pantetheinase isoform X1</fullName>
    </submittedName>
</protein>
<dbReference type="FunFam" id="3.60.110.10:FF:000001">
    <property type="entry name" value="biotinidase isoform X1"/>
    <property type="match status" value="1"/>
</dbReference>
<evidence type="ECO:0000313" key="9">
    <source>
        <dbReference type="RefSeq" id="XP_026521900.1"/>
    </source>
</evidence>
<dbReference type="Pfam" id="PF00795">
    <property type="entry name" value="CN_hydrolase"/>
    <property type="match status" value="1"/>
</dbReference>
<organism evidence="8 9">
    <name type="scientific">Notechis scutatus</name>
    <name type="common">mainland tiger snake</name>
    <dbReference type="NCBI Taxonomy" id="8663"/>
    <lineage>
        <taxon>Eukaryota</taxon>
        <taxon>Metazoa</taxon>
        <taxon>Chordata</taxon>
        <taxon>Craniata</taxon>
        <taxon>Vertebrata</taxon>
        <taxon>Euteleostomi</taxon>
        <taxon>Lepidosauria</taxon>
        <taxon>Squamata</taxon>
        <taxon>Bifurcata</taxon>
        <taxon>Unidentata</taxon>
        <taxon>Episquamata</taxon>
        <taxon>Toxicofera</taxon>
        <taxon>Serpentes</taxon>
        <taxon>Colubroidea</taxon>
        <taxon>Elapidae</taxon>
        <taxon>Hydrophiinae</taxon>
        <taxon>Notechis</taxon>
    </lineage>
</organism>
<evidence type="ECO:0000256" key="5">
    <source>
        <dbReference type="PIRSR" id="PIRSR011861-1"/>
    </source>
</evidence>
<dbReference type="PIRSF" id="PIRSF011861">
    <property type="entry name" value="Biotinidase"/>
    <property type="match status" value="1"/>
</dbReference>
<name>A0A6J1TV58_9SAUR</name>
<gene>
    <name evidence="9" type="primary">VNN1</name>
</gene>
<feature type="active site" description="Proton donor" evidence="5">
    <location>
        <position position="179"/>
    </location>
</feature>
<dbReference type="PANTHER" id="PTHR10609:SF27">
    <property type="entry name" value="CN HYDROLASE DOMAIN-CONTAINING PROTEIN-RELATED"/>
    <property type="match status" value="1"/>
</dbReference>
<dbReference type="CDD" id="cd07567">
    <property type="entry name" value="biotinidase_like"/>
    <property type="match status" value="1"/>
</dbReference>
<dbReference type="InterPro" id="IPR043957">
    <property type="entry name" value="Vanin_C"/>
</dbReference>
<reference evidence="9" key="1">
    <citation type="submission" date="2025-08" db="UniProtKB">
        <authorList>
            <consortium name="RefSeq"/>
        </authorList>
    </citation>
    <scope>IDENTIFICATION</scope>
</reference>
<evidence type="ECO:0000313" key="8">
    <source>
        <dbReference type="Proteomes" id="UP000504612"/>
    </source>
</evidence>
<dbReference type="PANTHER" id="PTHR10609">
    <property type="entry name" value="BIOTINIDASE-RELATED"/>
    <property type="match status" value="1"/>
</dbReference>
<dbReference type="GO" id="GO:0017159">
    <property type="term" value="F:pantetheine hydrolase activity"/>
    <property type="evidence" value="ECO:0007669"/>
    <property type="project" value="TreeGrafter"/>
</dbReference>
<accession>A0A6J1TV58</accession>
<dbReference type="Proteomes" id="UP000504612">
    <property type="component" value="Unplaced"/>
</dbReference>
<dbReference type="InterPro" id="IPR040154">
    <property type="entry name" value="Biotinidase/VNN"/>
</dbReference>
<dbReference type="AlphaFoldDB" id="A0A6J1TV58"/>
<dbReference type="GO" id="GO:0015939">
    <property type="term" value="P:pantothenate metabolic process"/>
    <property type="evidence" value="ECO:0007669"/>
    <property type="project" value="TreeGrafter"/>
</dbReference>
<keyword evidence="3" id="KW-0378">Hydrolase</keyword>
<feature type="active site" description="Proton acceptor" evidence="5">
    <location>
        <position position="80"/>
    </location>
</feature>
<dbReference type="KEGG" id="nss:113411183"/>
<dbReference type="PROSITE" id="PS50263">
    <property type="entry name" value="CN_HYDROLASE"/>
    <property type="match status" value="1"/>
</dbReference>
<evidence type="ECO:0000256" key="1">
    <source>
        <dbReference type="ARBA" id="ARBA00008225"/>
    </source>
</evidence>
<evidence type="ECO:0000256" key="2">
    <source>
        <dbReference type="ARBA" id="ARBA00022729"/>
    </source>
</evidence>
<keyword evidence="2 6" id="KW-0732">Signal</keyword>
<dbReference type="GeneID" id="113411183"/>
<feature type="chain" id="PRO_5026784067" evidence="6">
    <location>
        <begin position="23"/>
        <end position="531"/>
    </location>
</feature>
<dbReference type="InterPro" id="IPR012101">
    <property type="entry name" value="Biotinidase-like_euk"/>
</dbReference>
<sequence>MVSFQPHLWVVFLTGVILGASAVETFLAAVYEHAVILTGPTPKLVSPEEALNLMNRNLDILEEAIKTAAEKGARIIVVSEDGIYGWVFTRETVYPYLEDIPDPEVNWIPCNDPERFGPAPVQKRLSCLARNNSIYVVANMGDKKNCSYIDPKCPCDGRYQYNTNVVFDSEGKLVARYHKFNLFKGEQQFDFPKEPELATFDTAFGKFGLFTCFDILFHDPAVTLITQLSVDTILFPTAWMNVLPHLTAIEFHSAWAMGMRANVLAANTHNPILNMTGSGIYTPSRSEAYHYDAESMNGHLLVAEIYSHPSRFPTPLPTVNWSSYATTVEGFHEGPTFSGFIFHDDFTLCTLGKEADNLTVCQKSLCCHLSYRMMKQEEGELYVLGAFDGLHEVEGQYYLQICTLLKCGSMDLQSCGQATKTAKSSFDFYSLSGTFGTNYVFPEVLLSGIRLASGLFQVLKDGQLVSQNDTPQDVLTVTLFGRWYEKDPPCTHIDMCNPSTNRITVPNKVESTIQQISCLILLLFQLSFIVQ</sequence>
<dbReference type="CTD" id="8876"/>
<evidence type="ECO:0000256" key="3">
    <source>
        <dbReference type="ARBA" id="ARBA00022801"/>
    </source>
</evidence>
<dbReference type="InterPro" id="IPR036526">
    <property type="entry name" value="C-N_Hydrolase_sf"/>
</dbReference>
<dbReference type="InterPro" id="IPR003010">
    <property type="entry name" value="C-N_Hydrolase"/>
</dbReference>
<evidence type="ECO:0000259" key="7">
    <source>
        <dbReference type="PROSITE" id="PS50263"/>
    </source>
</evidence>
<dbReference type="Pfam" id="PF19018">
    <property type="entry name" value="Vanin_C"/>
    <property type="match status" value="1"/>
</dbReference>
<feature type="signal peptide" evidence="6">
    <location>
        <begin position="1"/>
        <end position="22"/>
    </location>
</feature>
<dbReference type="SUPFAM" id="SSF56317">
    <property type="entry name" value="Carbon-nitrogen hydrolase"/>
    <property type="match status" value="1"/>
</dbReference>
<dbReference type="Gene3D" id="3.60.110.10">
    <property type="entry name" value="Carbon-nitrogen hydrolase"/>
    <property type="match status" value="1"/>
</dbReference>
<keyword evidence="8" id="KW-1185">Reference proteome</keyword>
<feature type="active site" description="Nucleophile" evidence="5">
    <location>
        <position position="212"/>
    </location>
</feature>
<evidence type="ECO:0000256" key="6">
    <source>
        <dbReference type="SAM" id="SignalP"/>
    </source>
</evidence>
<dbReference type="RefSeq" id="XP_026521900.1">
    <property type="nucleotide sequence ID" value="XM_026666115.1"/>
</dbReference>